<dbReference type="NCBIfam" id="TIGR00277">
    <property type="entry name" value="HDIG"/>
    <property type="match status" value="1"/>
</dbReference>
<dbReference type="Pfam" id="PF01966">
    <property type="entry name" value="HD"/>
    <property type="match status" value="1"/>
</dbReference>
<dbReference type="EMBL" id="FNGA01000001">
    <property type="protein sequence ID" value="SDK40906.1"/>
    <property type="molecule type" value="Genomic_DNA"/>
</dbReference>
<dbReference type="NCBIfam" id="TIGR01484">
    <property type="entry name" value="HAD-SF-IIB"/>
    <property type="match status" value="1"/>
</dbReference>
<protein>
    <recommendedName>
        <fullName evidence="1">HD/PDEase domain-containing protein</fullName>
    </recommendedName>
</protein>
<dbReference type="SMART" id="SM00471">
    <property type="entry name" value="HDc"/>
    <property type="match status" value="1"/>
</dbReference>
<evidence type="ECO:0000313" key="2">
    <source>
        <dbReference type="EMBL" id="SDK40906.1"/>
    </source>
</evidence>
<dbReference type="GO" id="GO:0000287">
    <property type="term" value="F:magnesium ion binding"/>
    <property type="evidence" value="ECO:0007669"/>
    <property type="project" value="TreeGrafter"/>
</dbReference>
<accession>A0A1G9BN65</accession>
<sequence length="480" mass="52460">MNLSCKLKELFPNISNIVNQPLTEDLAGSFFPANSTRFAHMKQAARTAERIARQTGLDEEQAEKLITAALFHDVGYSEKLGQTGFHPLDGAAFLAHAGAQDEVIEAVLWHSSTQRDIHFYPEIENIYKNFPDPSENNHTLKGVSYCDFRTSPVGQSFSFGQRISEFKKRPGASSYAQETAKWTLPKARATQAAYVKAISNQQQTSLPWIFCDIDSTLIYPGQTINTATTEALYRYVEAGGKMSLITGKHLISIRDFLRESGMEGPHSGVNGSMIIKDDHLTSYGPTVENYKAIEDILIAEGIHYATYVAGGIWTRSPLTEAEIESYKFVGEILPQPGTTPDKGGIFKVLTFSHKNDRKRCAFVRDLAAKQGLACVRTADGFLEICPNGHGKHAAAMHIMNEAGWSDLNSISIGDSENDLSMFGVTGLSAAVANATEDVLPAADLNIPSCIDNGVAQLLDALVESAKGGSWEIPSKWLAQY</sequence>
<dbReference type="InterPro" id="IPR006675">
    <property type="entry name" value="HDIG_dom"/>
</dbReference>
<dbReference type="InterPro" id="IPR023214">
    <property type="entry name" value="HAD_sf"/>
</dbReference>
<keyword evidence="3" id="KW-1185">Reference proteome</keyword>
<dbReference type="Gene3D" id="3.30.1240.10">
    <property type="match status" value="1"/>
</dbReference>
<dbReference type="GO" id="GO:0005829">
    <property type="term" value="C:cytosol"/>
    <property type="evidence" value="ECO:0007669"/>
    <property type="project" value="TreeGrafter"/>
</dbReference>
<dbReference type="PANTHER" id="PTHR10000:SF8">
    <property type="entry name" value="HAD SUPERFAMILY HYDROLASE-LIKE, TYPE 3"/>
    <property type="match status" value="1"/>
</dbReference>
<dbReference type="RefSeq" id="WP_092157650.1">
    <property type="nucleotide sequence ID" value="NZ_FNGA01000001.1"/>
</dbReference>
<dbReference type="Gene3D" id="1.10.3210.10">
    <property type="entry name" value="Hypothetical protein af1432"/>
    <property type="match status" value="1"/>
</dbReference>
<dbReference type="Pfam" id="PF08282">
    <property type="entry name" value="Hydrolase_3"/>
    <property type="match status" value="1"/>
</dbReference>
<reference evidence="3" key="1">
    <citation type="submission" date="2016-10" db="EMBL/GenBank/DDBJ databases">
        <authorList>
            <person name="Varghese N."/>
            <person name="Submissions S."/>
        </authorList>
    </citation>
    <scope>NUCLEOTIDE SEQUENCE [LARGE SCALE GENOMIC DNA]</scope>
    <source>
        <strain evidence="3">DSM 16995</strain>
    </source>
</reference>
<proteinExistence type="predicted"/>
<dbReference type="SUPFAM" id="SSF56784">
    <property type="entry name" value="HAD-like"/>
    <property type="match status" value="1"/>
</dbReference>
<gene>
    <name evidence="2" type="ORF">SAMN05660337_0359</name>
</gene>
<dbReference type="InterPro" id="IPR006674">
    <property type="entry name" value="HD_domain"/>
</dbReference>
<evidence type="ECO:0000313" key="3">
    <source>
        <dbReference type="Proteomes" id="UP000199053"/>
    </source>
</evidence>
<evidence type="ECO:0000259" key="1">
    <source>
        <dbReference type="SMART" id="SM00471"/>
    </source>
</evidence>
<dbReference type="InterPro" id="IPR036412">
    <property type="entry name" value="HAD-like_sf"/>
</dbReference>
<dbReference type="CDD" id="cd00077">
    <property type="entry name" value="HDc"/>
    <property type="match status" value="1"/>
</dbReference>
<dbReference type="InterPro" id="IPR006379">
    <property type="entry name" value="HAD-SF_hydro_IIB"/>
</dbReference>
<dbReference type="Gene3D" id="3.40.50.1000">
    <property type="entry name" value="HAD superfamily/HAD-like"/>
    <property type="match status" value="1"/>
</dbReference>
<dbReference type="SUPFAM" id="SSF109604">
    <property type="entry name" value="HD-domain/PDEase-like"/>
    <property type="match status" value="1"/>
</dbReference>
<dbReference type="GO" id="GO:0016791">
    <property type="term" value="F:phosphatase activity"/>
    <property type="evidence" value="ECO:0007669"/>
    <property type="project" value="TreeGrafter"/>
</dbReference>
<dbReference type="PANTHER" id="PTHR10000">
    <property type="entry name" value="PHOSPHOSERINE PHOSPHATASE"/>
    <property type="match status" value="1"/>
</dbReference>
<name>A0A1G9BN65_9BACT</name>
<dbReference type="InterPro" id="IPR003607">
    <property type="entry name" value="HD/PDEase_dom"/>
</dbReference>
<dbReference type="OrthoDB" id="7847955at2"/>
<feature type="domain" description="HD/PDEase" evidence="1">
    <location>
        <begin position="33"/>
        <end position="293"/>
    </location>
</feature>
<dbReference type="STRING" id="246191.SAMN05660337_0359"/>
<dbReference type="AlphaFoldDB" id="A0A1G9BN65"/>
<organism evidence="2 3">
    <name type="scientific">Maridesulfovibrio ferrireducens</name>
    <dbReference type="NCBI Taxonomy" id="246191"/>
    <lineage>
        <taxon>Bacteria</taxon>
        <taxon>Pseudomonadati</taxon>
        <taxon>Thermodesulfobacteriota</taxon>
        <taxon>Desulfovibrionia</taxon>
        <taxon>Desulfovibrionales</taxon>
        <taxon>Desulfovibrionaceae</taxon>
        <taxon>Maridesulfovibrio</taxon>
    </lineage>
</organism>
<dbReference type="Proteomes" id="UP000199053">
    <property type="component" value="Unassembled WGS sequence"/>
</dbReference>